<evidence type="ECO:0000256" key="1">
    <source>
        <dbReference type="ARBA" id="ARBA00004651"/>
    </source>
</evidence>
<dbReference type="Proteomes" id="UP000602395">
    <property type="component" value="Unassembled WGS sequence"/>
</dbReference>
<dbReference type="InterPro" id="IPR051791">
    <property type="entry name" value="Pra-immunoreactive"/>
</dbReference>
<protein>
    <submittedName>
        <fullName evidence="8">RDD family protein</fullName>
    </submittedName>
</protein>
<feature type="transmembrane region" description="Helical" evidence="6">
    <location>
        <begin position="65"/>
        <end position="85"/>
    </location>
</feature>
<dbReference type="Pfam" id="PF06271">
    <property type="entry name" value="RDD"/>
    <property type="match status" value="1"/>
</dbReference>
<keyword evidence="4 6" id="KW-1133">Transmembrane helix</keyword>
<accession>A0ABR7WBN6</accession>
<keyword evidence="3 6" id="KW-0812">Transmembrane</keyword>
<evidence type="ECO:0000256" key="4">
    <source>
        <dbReference type="ARBA" id="ARBA00022989"/>
    </source>
</evidence>
<keyword evidence="9" id="KW-1185">Reference proteome</keyword>
<organism evidence="8 9">
    <name type="scientific">Gordonia hankookensis</name>
    <dbReference type="NCBI Taxonomy" id="589403"/>
    <lineage>
        <taxon>Bacteria</taxon>
        <taxon>Bacillati</taxon>
        <taxon>Actinomycetota</taxon>
        <taxon>Actinomycetes</taxon>
        <taxon>Mycobacteriales</taxon>
        <taxon>Gordoniaceae</taxon>
        <taxon>Gordonia</taxon>
    </lineage>
</organism>
<keyword evidence="2" id="KW-1003">Cell membrane</keyword>
<evidence type="ECO:0000256" key="6">
    <source>
        <dbReference type="SAM" id="Phobius"/>
    </source>
</evidence>
<comment type="subcellular location">
    <subcellularLocation>
        <location evidence="1">Cell membrane</location>
        <topology evidence="1">Multi-pass membrane protein</topology>
    </subcellularLocation>
</comment>
<dbReference type="PANTHER" id="PTHR36115">
    <property type="entry name" value="PROLINE-RICH ANTIGEN HOMOLOG-RELATED"/>
    <property type="match status" value="1"/>
</dbReference>
<feature type="transmembrane region" description="Helical" evidence="6">
    <location>
        <begin position="33"/>
        <end position="59"/>
    </location>
</feature>
<evidence type="ECO:0000256" key="3">
    <source>
        <dbReference type="ARBA" id="ARBA00022692"/>
    </source>
</evidence>
<name>A0ABR7WBN6_9ACTN</name>
<evidence type="ECO:0000259" key="7">
    <source>
        <dbReference type="Pfam" id="PF06271"/>
    </source>
</evidence>
<evidence type="ECO:0000256" key="5">
    <source>
        <dbReference type="ARBA" id="ARBA00023136"/>
    </source>
</evidence>
<reference evidence="8 9" key="1">
    <citation type="submission" date="2020-09" db="EMBL/GenBank/DDBJ databases">
        <title>Novel species in genus Gordonia.</title>
        <authorList>
            <person name="Zhang G."/>
        </authorList>
    </citation>
    <scope>NUCLEOTIDE SEQUENCE [LARGE SCALE GENOMIC DNA]</scope>
    <source>
        <strain evidence="8 9">ON-33</strain>
    </source>
</reference>
<keyword evidence="5 6" id="KW-0472">Membrane</keyword>
<comment type="caution">
    <text evidence="8">The sequence shown here is derived from an EMBL/GenBank/DDBJ whole genome shotgun (WGS) entry which is preliminary data.</text>
</comment>
<evidence type="ECO:0000313" key="9">
    <source>
        <dbReference type="Proteomes" id="UP000602395"/>
    </source>
</evidence>
<dbReference type="InterPro" id="IPR010432">
    <property type="entry name" value="RDD"/>
</dbReference>
<feature type="transmembrane region" description="Helical" evidence="6">
    <location>
        <begin position="117"/>
        <end position="137"/>
    </location>
</feature>
<gene>
    <name evidence="8" type="ORF">IDF66_11410</name>
</gene>
<dbReference type="EMBL" id="JACWMS010000002">
    <property type="protein sequence ID" value="MBD1320196.1"/>
    <property type="molecule type" value="Genomic_DNA"/>
</dbReference>
<evidence type="ECO:0000313" key="8">
    <source>
        <dbReference type="EMBL" id="MBD1320196.1"/>
    </source>
</evidence>
<proteinExistence type="predicted"/>
<sequence>MEGFKTLVAPGQAGYRPSRPVGMIASIGLRLTAVLIDVALFLAAFFVTGVVAIFVAAAFNDNIGYVWPIQLLVLFLLGVYNIGILQGTNGASLGKRIVHIEVVDDADGSHIGAGRGLLRLIVHVVDLIALIGLFIAAGDAAQHKSVADRVCKTVVVCA</sequence>
<dbReference type="RefSeq" id="WP_190266924.1">
    <property type="nucleotide sequence ID" value="NZ_BAABAD010000004.1"/>
</dbReference>
<dbReference type="PANTHER" id="PTHR36115:SF6">
    <property type="entry name" value="PROLINE-RICH ANTIGEN HOMOLOG"/>
    <property type="match status" value="1"/>
</dbReference>
<feature type="domain" description="RDD" evidence="7">
    <location>
        <begin position="25"/>
        <end position="150"/>
    </location>
</feature>
<evidence type="ECO:0000256" key="2">
    <source>
        <dbReference type="ARBA" id="ARBA00022475"/>
    </source>
</evidence>